<reference evidence="5" key="1">
    <citation type="submission" date="2025-08" db="UniProtKB">
        <authorList>
            <consortium name="RefSeq"/>
        </authorList>
    </citation>
    <scope>IDENTIFICATION</scope>
    <source>
        <tissue evidence="5">Whole sample</tissue>
    </source>
</reference>
<keyword evidence="2" id="KW-0677">Repeat</keyword>
<dbReference type="PANTHER" id="PTHR46652">
    <property type="entry name" value="LEUCINE-RICH REPEAT AND IQ DOMAIN-CONTAINING PROTEIN 1-RELATED"/>
    <property type="match status" value="1"/>
</dbReference>
<organism evidence="4 5">
    <name type="scientific">Crassostrea virginica</name>
    <name type="common">Eastern oyster</name>
    <dbReference type="NCBI Taxonomy" id="6565"/>
    <lineage>
        <taxon>Eukaryota</taxon>
        <taxon>Metazoa</taxon>
        <taxon>Spiralia</taxon>
        <taxon>Lophotrochozoa</taxon>
        <taxon>Mollusca</taxon>
        <taxon>Bivalvia</taxon>
        <taxon>Autobranchia</taxon>
        <taxon>Pteriomorphia</taxon>
        <taxon>Ostreida</taxon>
        <taxon>Ostreoidea</taxon>
        <taxon>Ostreidae</taxon>
        <taxon>Crassostrea</taxon>
    </lineage>
</organism>
<gene>
    <name evidence="5" type="primary">LOC111138383</name>
</gene>
<evidence type="ECO:0000313" key="4">
    <source>
        <dbReference type="Proteomes" id="UP000694844"/>
    </source>
</evidence>
<dbReference type="InterPro" id="IPR001611">
    <property type="entry name" value="Leu-rich_rpt"/>
</dbReference>
<evidence type="ECO:0000256" key="1">
    <source>
        <dbReference type="ARBA" id="ARBA00022614"/>
    </source>
</evidence>
<sequence length="737" mass="85041">MSSSVMAERRLKRKRMVENKVRLLDFYLSNGRDLLQEILEVYTSPGFLYESLIQSDYYAGLSQTARETYLSMRNQNSFLDLELDQTFDLLKLFTRVAQPQCLWCGSCPIRSEKRENIGENLEVFMSIWNVVNKSNLMADEEYSECVSALRSIAETLSKMFAFGKPFLECVERDLEDTRPVDIQLVSRGKDVSVQIGHNNTCTLNVEVFDHLTNNTGSGSSYDAADDLVKMILHMDTASTSGFSVAHIEERILRSLSGEQLQRINQVLEDKFGVKIVVTRKGCIVLVLRKTRPFLHRLQDKDVLGQFVLQLLKLIGFSNEDFSVINFRVDITEGDEKDEAFSTEYQKHEKGTKGLELLLHPRKTIELMSEKNKEELVSTILSAIQDQDPWEMEGKIQIQAHFTTEQSSDTKGVLNHHTGYKQKVPTGHSGEHPAESPTFKIHLQDKITDDPFYTRKSQQNHDNCSNRVKTARGMDYKERGRKMNKFVWNPYVIALIFLLITGFSVFIYLILRSPGVQEIKTCDVNKSSQFMSDIKLEGEILVIRNLSHDFNELTIQRQRDKMYFTSLDISCNKLAVMNFSHLLPFQYLRQLNISNNRIERAEGRDVHMSLLEMDASNNRLSKITDLQRVPSFIRKVNLRFNQISQLDSNDFSNFPFLEFLDISHNPIREIDFSPTLPSCRIPIQDRYCRIEFSPTTVLVDCSDIHVDYEVTSPQINRTMALPYTSQIRRAFTRAPYVF</sequence>
<evidence type="ECO:0000256" key="3">
    <source>
        <dbReference type="SAM" id="Phobius"/>
    </source>
</evidence>
<dbReference type="KEGG" id="cvn:111138383"/>
<keyword evidence="3" id="KW-0472">Membrane</keyword>
<dbReference type="OrthoDB" id="27917at2759"/>
<dbReference type="Gene3D" id="3.80.10.10">
    <property type="entry name" value="Ribonuclease Inhibitor"/>
    <property type="match status" value="1"/>
</dbReference>
<dbReference type="InterPro" id="IPR050836">
    <property type="entry name" value="SDS22/Internalin_LRR"/>
</dbReference>
<keyword evidence="3" id="KW-1133">Transmembrane helix</keyword>
<protein>
    <submittedName>
        <fullName evidence="5">Uncharacterized protein LOC111138383</fullName>
    </submittedName>
</protein>
<keyword evidence="3" id="KW-0812">Transmembrane</keyword>
<dbReference type="AlphaFoldDB" id="A0A8B8F1B3"/>
<dbReference type="GeneID" id="111138383"/>
<dbReference type="PROSITE" id="PS51450">
    <property type="entry name" value="LRR"/>
    <property type="match status" value="2"/>
</dbReference>
<dbReference type="InterPro" id="IPR032675">
    <property type="entry name" value="LRR_dom_sf"/>
</dbReference>
<dbReference type="SUPFAM" id="SSF52058">
    <property type="entry name" value="L domain-like"/>
    <property type="match status" value="1"/>
</dbReference>
<evidence type="ECO:0000256" key="2">
    <source>
        <dbReference type="ARBA" id="ARBA00022737"/>
    </source>
</evidence>
<proteinExistence type="predicted"/>
<dbReference type="RefSeq" id="XP_022346021.1">
    <property type="nucleotide sequence ID" value="XM_022490313.1"/>
</dbReference>
<dbReference type="PANTHER" id="PTHR46652:SF3">
    <property type="entry name" value="LEUCINE-RICH REPEAT-CONTAINING PROTEIN 9"/>
    <property type="match status" value="1"/>
</dbReference>
<feature type="transmembrane region" description="Helical" evidence="3">
    <location>
        <begin position="485"/>
        <end position="510"/>
    </location>
</feature>
<keyword evidence="1" id="KW-0433">Leucine-rich repeat</keyword>
<name>A0A8B8F1B3_CRAVI</name>
<dbReference type="Proteomes" id="UP000694844">
    <property type="component" value="Chromosome 5"/>
</dbReference>
<accession>A0A8B8F1B3</accession>
<evidence type="ECO:0000313" key="5">
    <source>
        <dbReference type="RefSeq" id="XP_022346021.1"/>
    </source>
</evidence>
<keyword evidence="4" id="KW-1185">Reference proteome</keyword>